<accession>A0AAV7N9J5</accession>
<protein>
    <submittedName>
        <fullName evidence="2">Uncharacterized protein</fullName>
    </submittedName>
</protein>
<sequence>MAGYEDQTGDEYYMDDSAASFEQDLVYALDAGVRHTVNQALAQAIRPIKHHLLGFAEQQGWVPPLGVQAIEEPSLSGGSQSVKQSSNPHVADFESLIRAMAKEYDYKASSSQKVKSREDLVSSSSDHSSDQGKNPPRKRKKKSHHQEEPLLTPKVITVEPEDIVHPDLHYGCPLQTWQIMWNRTLEMVSIKRVAPGCGLSAPDRISPLR</sequence>
<gene>
    <name evidence="2" type="ORF">NDU88_000449</name>
</gene>
<keyword evidence="3" id="KW-1185">Reference proteome</keyword>
<reference evidence="2" key="1">
    <citation type="journal article" date="2022" name="bioRxiv">
        <title>Sequencing and chromosome-scale assembly of the giantPleurodeles waltlgenome.</title>
        <authorList>
            <person name="Brown T."/>
            <person name="Elewa A."/>
            <person name="Iarovenko S."/>
            <person name="Subramanian E."/>
            <person name="Araus A.J."/>
            <person name="Petzold A."/>
            <person name="Susuki M."/>
            <person name="Suzuki K.-i.T."/>
            <person name="Hayashi T."/>
            <person name="Toyoda A."/>
            <person name="Oliveira C."/>
            <person name="Osipova E."/>
            <person name="Leigh N.D."/>
            <person name="Simon A."/>
            <person name="Yun M.H."/>
        </authorList>
    </citation>
    <scope>NUCLEOTIDE SEQUENCE</scope>
    <source>
        <strain evidence="2">20211129_DDA</strain>
        <tissue evidence="2">Liver</tissue>
    </source>
</reference>
<feature type="compositionally biased region" description="Basic residues" evidence="1">
    <location>
        <begin position="135"/>
        <end position="144"/>
    </location>
</feature>
<evidence type="ECO:0000313" key="2">
    <source>
        <dbReference type="EMBL" id="KAJ1112181.1"/>
    </source>
</evidence>
<dbReference type="EMBL" id="JANPWB010000012">
    <property type="protein sequence ID" value="KAJ1112181.1"/>
    <property type="molecule type" value="Genomic_DNA"/>
</dbReference>
<evidence type="ECO:0000313" key="3">
    <source>
        <dbReference type="Proteomes" id="UP001066276"/>
    </source>
</evidence>
<comment type="caution">
    <text evidence="2">The sequence shown here is derived from an EMBL/GenBank/DDBJ whole genome shotgun (WGS) entry which is preliminary data.</text>
</comment>
<name>A0AAV7N9J5_PLEWA</name>
<feature type="region of interest" description="Disordered" evidence="1">
    <location>
        <begin position="108"/>
        <end position="154"/>
    </location>
</feature>
<proteinExistence type="predicted"/>
<dbReference type="AlphaFoldDB" id="A0AAV7N9J5"/>
<dbReference type="Proteomes" id="UP001066276">
    <property type="component" value="Chromosome 8"/>
</dbReference>
<evidence type="ECO:0000256" key="1">
    <source>
        <dbReference type="SAM" id="MobiDB-lite"/>
    </source>
</evidence>
<organism evidence="2 3">
    <name type="scientific">Pleurodeles waltl</name>
    <name type="common">Iberian ribbed newt</name>
    <dbReference type="NCBI Taxonomy" id="8319"/>
    <lineage>
        <taxon>Eukaryota</taxon>
        <taxon>Metazoa</taxon>
        <taxon>Chordata</taxon>
        <taxon>Craniata</taxon>
        <taxon>Vertebrata</taxon>
        <taxon>Euteleostomi</taxon>
        <taxon>Amphibia</taxon>
        <taxon>Batrachia</taxon>
        <taxon>Caudata</taxon>
        <taxon>Salamandroidea</taxon>
        <taxon>Salamandridae</taxon>
        <taxon>Pleurodelinae</taxon>
        <taxon>Pleurodeles</taxon>
    </lineage>
</organism>